<proteinExistence type="predicted"/>
<dbReference type="EMBL" id="UGYZ01000002">
    <property type="protein sequence ID" value="SUI99911.1"/>
    <property type="molecule type" value="Genomic_DNA"/>
</dbReference>
<dbReference type="Pfam" id="PF26135">
    <property type="entry name" value="YuzI"/>
    <property type="match status" value="1"/>
</dbReference>
<keyword evidence="1" id="KW-0472">Membrane</keyword>
<organism evidence="2 3">
    <name type="scientific">Sporosarcina pasteurii</name>
    <name type="common">Bacillus pasteurii</name>
    <dbReference type="NCBI Taxonomy" id="1474"/>
    <lineage>
        <taxon>Bacteria</taxon>
        <taxon>Bacillati</taxon>
        <taxon>Bacillota</taxon>
        <taxon>Bacilli</taxon>
        <taxon>Bacillales</taxon>
        <taxon>Caryophanaceae</taxon>
        <taxon>Sporosarcina</taxon>
    </lineage>
</organism>
<evidence type="ECO:0000313" key="2">
    <source>
        <dbReference type="EMBL" id="SUI99911.1"/>
    </source>
</evidence>
<name>A0A380BDX3_SPOPA</name>
<gene>
    <name evidence="2" type="ORF">NCTC4822_00825</name>
</gene>
<feature type="transmembrane region" description="Helical" evidence="1">
    <location>
        <begin position="47"/>
        <end position="67"/>
    </location>
</feature>
<accession>A0A380BDX3</accession>
<keyword evidence="3" id="KW-1185">Reference proteome</keyword>
<dbReference type="Proteomes" id="UP000254519">
    <property type="component" value="Unassembled WGS sequence"/>
</dbReference>
<keyword evidence="1" id="KW-1133">Transmembrane helix</keyword>
<protein>
    <submittedName>
        <fullName evidence="2">Uncharacterized protein</fullName>
    </submittedName>
</protein>
<evidence type="ECO:0000313" key="3">
    <source>
        <dbReference type="Proteomes" id="UP000254519"/>
    </source>
</evidence>
<feature type="transmembrane region" description="Helical" evidence="1">
    <location>
        <begin position="5"/>
        <end position="27"/>
    </location>
</feature>
<evidence type="ECO:0000256" key="1">
    <source>
        <dbReference type="SAM" id="Phobius"/>
    </source>
</evidence>
<keyword evidence="1" id="KW-0812">Transmembrane</keyword>
<dbReference type="InterPro" id="IPR058887">
    <property type="entry name" value="YuzI-like"/>
</dbReference>
<sequence>MTRFFIFLISYGLLVMSTAQIIIYLNYRTLGHTWDAVLYYIVRTPDFAILVISAVTMIIIVSFRGPLRLPFSSG</sequence>
<reference evidence="2 3" key="1">
    <citation type="submission" date="2018-06" db="EMBL/GenBank/DDBJ databases">
        <authorList>
            <consortium name="Pathogen Informatics"/>
            <person name="Doyle S."/>
        </authorList>
    </citation>
    <scope>NUCLEOTIDE SEQUENCE [LARGE SCALE GENOMIC DNA]</scope>
    <source>
        <strain evidence="3">ATCC 11859 / DSM 33 / NCIB 8841 / NCTC 4822</strain>
    </source>
</reference>
<dbReference type="AlphaFoldDB" id="A0A380BDX3"/>